<accession>A0A561EJH8</accession>
<keyword evidence="2" id="KW-1185">Reference proteome</keyword>
<protein>
    <submittedName>
        <fullName evidence="1">Uncharacterized protein</fullName>
    </submittedName>
</protein>
<comment type="caution">
    <text evidence="1">The sequence shown here is derived from an EMBL/GenBank/DDBJ whole genome shotgun (WGS) entry which is preliminary data.</text>
</comment>
<evidence type="ECO:0000313" key="1">
    <source>
        <dbReference type="EMBL" id="TWE15768.1"/>
    </source>
</evidence>
<dbReference type="OrthoDB" id="6091628at2"/>
<sequence length="1096" mass="119952">MAVRKQWIVPMEIEALVVNDTVRKEVTFQRWSQDFTDARSNPVDEGAIDNGFGTDPENNGVHLRWVLPEALTHARQHPTSGALELPFVPNRWLVARYLTGKPDSKPAAWLIESDYVGEWGSVMFVRHDTPIGDETMLGRAHDLTAGAWQEPAPRAPHLTAFGPGIVDFAAYQPYQKNVFSFHDDLTGVGESATLSYLVAGWYANGAGDPLTTPNVKDVLRDFGWFRRRRGRLGALNTFCAGTARSVRWRKDDRSLVVVPPSNGMRVAAGTTGVEALTALVRHQHSQLPYSAEVLTTLQHGLSDRLDGTPDGLFEYEQYVHQAGFTRTPGGHQYAVVTVDAPSGTRPVPPPAWLDTLRAAQDSYLTADRALEALRWRLFCLWWLRDLDVLPKAYKKADFTDQLDETRAGSLASEVARARRTRDKALENVPWSPEPRGWETAIAKFLDAKGYSLGRYQKLIRVPLAAYRRAGDPVLLLAGARAGRPLTRGPLHCRFIEDLPSGGVAYAPPPNVESLPAETIKALVGELGALDAGKPSPGLPDFAAATWRQPWSPLYLIWEIDYIPLPFGKHWTFDGIEYRWDGKGPHGPVTALRGRNLLTPHLLANLGNQVRQYREDHPQLPAADIAALTKLLETVAGIDPLSQALGGLTDQVALRERFFGRRPTGALADLIGPAPHHIPNPGNLPGDDGSWPASPFEAIRAGQFRFTRLLVVDAFGQAQTIVIGSDERTTWPILPSSLKPGHAVDEKERQHYVELRPRLVQPARLRFEPVAAPIVGWLLPNFADRALLCFAPDGGGLAELRVARGESGSQRVVAEPLPGVLSRDTGALPPEFARRAPALAATLGGLIASGPDGFAHWWETLRLSLARIEHGEEEHAAAHACLLGRPLAVVRARIALDLDGPPITDPSWQYAFAPGKPEFTKVRWPVRLGEAERLGDGLVGYYTGTAYGTFHAVSPAKGASRYVVPVGKGESVSLAADSAVTELTMIMDPHASVHATTGILPVTTLRLPDELVRDPLAALRPSFRTGPLLTTTRGGAVAVPAPSSHHAGTWEWAETRWEKSETTWAFSPIAAVDVNARLPEESVEIRTGYTHLRERRG</sequence>
<dbReference type="EMBL" id="VIVR01000001">
    <property type="protein sequence ID" value="TWE15768.1"/>
    <property type="molecule type" value="Genomic_DNA"/>
</dbReference>
<dbReference type="RefSeq" id="WP_145787471.1">
    <property type="nucleotide sequence ID" value="NZ_BAAABR010000004.1"/>
</dbReference>
<name>A0A561EJH8_9ACTN</name>
<evidence type="ECO:0000313" key="2">
    <source>
        <dbReference type="Proteomes" id="UP000318416"/>
    </source>
</evidence>
<dbReference type="AlphaFoldDB" id="A0A561EJH8"/>
<dbReference type="Proteomes" id="UP000318416">
    <property type="component" value="Unassembled WGS sequence"/>
</dbReference>
<gene>
    <name evidence="1" type="ORF">FB465_0699</name>
</gene>
<reference evidence="1 2" key="1">
    <citation type="submission" date="2019-06" db="EMBL/GenBank/DDBJ databases">
        <title>Sequencing the genomes of 1000 actinobacteria strains.</title>
        <authorList>
            <person name="Klenk H.-P."/>
        </authorList>
    </citation>
    <scope>NUCLEOTIDE SEQUENCE [LARGE SCALE GENOMIC DNA]</scope>
    <source>
        <strain evidence="1 2">DSM 41649</strain>
    </source>
</reference>
<proteinExistence type="predicted"/>
<organism evidence="1 2">
    <name type="scientific">Kitasatospora atroaurantiaca</name>
    <dbReference type="NCBI Taxonomy" id="285545"/>
    <lineage>
        <taxon>Bacteria</taxon>
        <taxon>Bacillati</taxon>
        <taxon>Actinomycetota</taxon>
        <taxon>Actinomycetes</taxon>
        <taxon>Kitasatosporales</taxon>
        <taxon>Streptomycetaceae</taxon>
        <taxon>Kitasatospora</taxon>
    </lineage>
</organism>